<sequence length="117" mass="12801">MTPRRTCDSTARGLNVLSGDGRGGAPATSPLVVCYFIMERRKSTSTPLVIHIDTVKLTTIAHLTYKLGDSVASKYTWSTWVTYKEEPIRSRSISKPRALAIAFFSGLAVTSRLLSHG</sequence>
<accession>A0A0D9WEW2</accession>
<name>A0A0D9WEW2_9ORYZ</name>
<organism evidence="1 2">
    <name type="scientific">Leersia perrieri</name>
    <dbReference type="NCBI Taxonomy" id="77586"/>
    <lineage>
        <taxon>Eukaryota</taxon>
        <taxon>Viridiplantae</taxon>
        <taxon>Streptophyta</taxon>
        <taxon>Embryophyta</taxon>
        <taxon>Tracheophyta</taxon>
        <taxon>Spermatophyta</taxon>
        <taxon>Magnoliopsida</taxon>
        <taxon>Liliopsida</taxon>
        <taxon>Poales</taxon>
        <taxon>Poaceae</taxon>
        <taxon>BOP clade</taxon>
        <taxon>Oryzoideae</taxon>
        <taxon>Oryzeae</taxon>
        <taxon>Oryzinae</taxon>
        <taxon>Leersia</taxon>
    </lineage>
</organism>
<keyword evidence="2" id="KW-1185">Reference proteome</keyword>
<dbReference type="EnsemblPlants" id="LPERR05G08690.1">
    <property type="protein sequence ID" value="LPERR05G08690.1"/>
    <property type="gene ID" value="LPERR05G08690"/>
</dbReference>
<dbReference type="HOGENOM" id="CLU_2088323_0_0_1"/>
<evidence type="ECO:0000313" key="1">
    <source>
        <dbReference type="EnsemblPlants" id="LPERR05G08690.1"/>
    </source>
</evidence>
<dbReference type="Gramene" id="LPERR05G08690.1">
    <property type="protein sequence ID" value="LPERR05G08690.1"/>
    <property type="gene ID" value="LPERR05G08690"/>
</dbReference>
<protein>
    <submittedName>
        <fullName evidence="1">Uncharacterized protein</fullName>
    </submittedName>
</protein>
<proteinExistence type="predicted"/>
<reference evidence="2" key="2">
    <citation type="submission" date="2013-12" db="EMBL/GenBank/DDBJ databases">
        <authorList>
            <person name="Yu Y."/>
            <person name="Lee S."/>
            <person name="de Baynast K."/>
            <person name="Wissotski M."/>
            <person name="Liu L."/>
            <person name="Talag J."/>
            <person name="Goicoechea J."/>
            <person name="Angelova A."/>
            <person name="Jetty R."/>
            <person name="Kudrna D."/>
            <person name="Golser W."/>
            <person name="Rivera L."/>
            <person name="Zhang J."/>
            <person name="Wing R."/>
        </authorList>
    </citation>
    <scope>NUCLEOTIDE SEQUENCE</scope>
</reference>
<reference evidence="1" key="3">
    <citation type="submission" date="2015-04" db="UniProtKB">
        <authorList>
            <consortium name="EnsemblPlants"/>
        </authorList>
    </citation>
    <scope>IDENTIFICATION</scope>
</reference>
<reference evidence="1 2" key="1">
    <citation type="submission" date="2012-08" db="EMBL/GenBank/DDBJ databases">
        <title>Oryza genome evolution.</title>
        <authorList>
            <person name="Wing R.A."/>
        </authorList>
    </citation>
    <scope>NUCLEOTIDE SEQUENCE</scope>
</reference>
<dbReference type="Proteomes" id="UP000032180">
    <property type="component" value="Chromosome 5"/>
</dbReference>
<evidence type="ECO:0000313" key="2">
    <source>
        <dbReference type="Proteomes" id="UP000032180"/>
    </source>
</evidence>
<dbReference type="AlphaFoldDB" id="A0A0D9WEW2"/>